<sequence>MSRESLNDRWAGHVPPIPLEEYSKRYSDFFTMERRDGILEVRMHTDGGTYVHNWAAHNAWNRVWQDIGNDQENEVLILTGTGDRWFSGSPSKVWKKPLHEEGSEYIYQQLYDASKLVENFVSSLEIPTIAAINGPGVHTEFALLCDVTLAAEDADLMDPHFLAGTAPGDGLGLVLQALMGTKRAAYYVYTGQSIPAPKALELGLVNEVLARDALLERAWELAEAMMERPRFARRMTHAILARPWQKLISEDLGFHIAHQGLSMLGAKEARGIDSKVAQEAAERKAW</sequence>
<protein>
    <submittedName>
        <fullName evidence="1">Enoyl-CoA hydratase/isomerase family protein</fullName>
    </submittedName>
</protein>
<dbReference type="CDD" id="cd06558">
    <property type="entry name" value="crotonase-like"/>
    <property type="match status" value="1"/>
</dbReference>
<comment type="caution">
    <text evidence="1">The sequence shown here is derived from an EMBL/GenBank/DDBJ whole genome shotgun (WGS) entry which is preliminary data.</text>
</comment>
<dbReference type="Pfam" id="PF00378">
    <property type="entry name" value="ECH_1"/>
    <property type="match status" value="1"/>
</dbReference>
<name>A0ABT3VD08_9ACTN</name>
<evidence type="ECO:0000313" key="1">
    <source>
        <dbReference type="EMBL" id="MCX4237822.1"/>
    </source>
</evidence>
<dbReference type="SUPFAM" id="SSF52096">
    <property type="entry name" value="ClpP/crotonase"/>
    <property type="match status" value="1"/>
</dbReference>
<proteinExistence type="predicted"/>
<dbReference type="Gene3D" id="3.90.226.10">
    <property type="entry name" value="2-enoyl-CoA Hydratase, Chain A, domain 1"/>
    <property type="match status" value="1"/>
</dbReference>
<organism evidence="1 2">
    <name type="scientific">Streptomyces ortus</name>
    <dbReference type="NCBI Taxonomy" id="2867268"/>
    <lineage>
        <taxon>Bacteria</taxon>
        <taxon>Bacillati</taxon>
        <taxon>Actinomycetota</taxon>
        <taxon>Actinomycetes</taxon>
        <taxon>Kitasatosporales</taxon>
        <taxon>Streptomycetaceae</taxon>
        <taxon>Streptomyces</taxon>
    </lineage>
</organism>
<evidence type="ECO:0000313" key="2">
    <source>
        <dbReference type="Proteomes" id="UP001165590"/>
    </source>
</evidence>
<dbReference type="RefSeq" id="WP_267030183.1">
    <property type="nucleotide sequence ID" value="NZ_JAIFZO010000002.1"/>
</dbReference>
<reference evidence="1" key="1">
    <citation type="journal article" date="2022" name="bioRxiv">
        <title>Discovery and biosynthetic assessment of Streptomyces ortus sp nov. isolated from a deep-sea sponge.</title>
        <authorList>
            <person name="Williams S.E."/>
        </authorList>
    </citation>
    <scope>NUCLEOTIDE SEQUENCE</scope>
    <source>
        <strain evidence="1">A15ISP2-DRY2</strain>
    </source>
</reference>
<dbReference type="PANTHER" id="PTHR43459">
    <property type="entry name" value="ENOYL-COA HYDRATASE"/>
    <property type="match status" value="1"/>
</dbReference>
<dbReference type="PANTHER" id="PTHR43459:SF1">
    <property type="entry name" value="EG:BACN32G11.4 PROTEIN"/>
    <property type="match status" value="1"/>
</dbReference>
<dbReference type="InterPro" id="IPR001753">
    <property type="entry name" value="Enoyl-CoA_hydra/iso"/>
</dbReference>
<gene>
    <name evidence="1" type="ORF">K3769_34650</name>
</gene>
<dbReference type="EMBL" id="JAIFZO010000002">
    <property type="protein sequence ID" value="MCX4237822.1"/>
    <property type="molecule type" value="Genomic_DNA"/>
</dbReference>
<dbReference type="Proteomes" id="UP001165590">
    <property type="component" value="Unassembled WGS sequence"/>
</dbReference>
<keyword evidence="2" id="KW-1185">Reference proteome</keyword>
<accession>A0ABT3VD08</accession>
<dbReference type="InterPro" id="IPR029045">
    <property type="entry name" value="ClpP/crotonase-like_dom_sf"/>
</dbReference>